<sequence length="145" mass="15755">MALTGVSGWLGFRSYETHLADRQRELFLSVGRQGALNLTTLKHTEIEADVQRILDAATGGFHDDFQKRAPAFVEVVKKAQSTSEGTITEAGLESQTPDSAQVLVAVSVKTSNAGAPEQDPRAWRMRIGVQKVGDETKVSNVEFVP</sequence>
<proteinExistence type="predicted"/>
<comment type="subcellular location">
    <subcellularLocation>
        <location evidence="1">Membrane</location>
    </subcellularLocation>
</comment>
<dbReference type="AlphaFoldDB" id="A0A1S1KF18"/>
<evidence type="ECO:0000256" key="1">
    <source>
        <dbReference type="ARBA" id="ARBA00004370"/>
    </source>
</evidence>
<dbReference type="PANTHER" id="PTHR37042:SF4">
    <property type="entry name" value="OUTER MEMBRANE PROTEIN RV1973"/>
    <property type="match status" value="1"/>
</dbReference>
<evidence type="ECO:0000313" key="4">
    <source>
        <dbReference type="Proteomes" id="UP000179636"/>
    </source>
</evidence>
<comment type="caution">
    <text evidence="3">The sequence shown here is derived from an EMBL/GenBank/DDBJ whole genome shotgun (WGS) entry which is preliminary data.</text>
</comment>
<keyword evidence="2" id="KW-0472">Membrane</keyword>
<keyword evidence="4" id="KW-1185">Reference proteome</keyword>
<evidence type="ECO:0008006" key="5">
    <source>
        <dbReference type="Google" id="ProtNLM"/>
    </source>
</evidence>
<name>A0A1S1KF18_9MYCO</name>
<evidence type="ECO:0000256" key="2">
    <source>
        <dbReference type="ARBA" id="ARBA00023136"/>
    </source>
</evidence>
<evidence type="ECO:0000313" key="3">
    <source>
        <dbReference type="EMBL" id="OHU06716.1"/>
    </source>
</evidence>
<dbReference type="GO" id="GO:0016020">
    <property type="term" value="C:membrane"/>
    <property type="evidence" value="ECO:0007669"/>
    <property type="project" value="UniProtKB-SubCell"/>
</dbReference>
<dbReference type="Proteomes" id="UP000179636">
    <property type="component" value="Unassembled WGS sequence"/>
</dbReference>
<gene>
    <name evidence="3" type="ORF">BKG61_05585</name>
</gene>
<dbReference type="EMBL" id="MLHV01000004">
    <property type="protein sequence ID" value="OHU06716.1"/>
    <property type="molecule type" value="Genomic_DNA"/>
</dbReference>
<protein>
    <recommendedName>
        <fullName evidence="5">Mammalian cell entry protein</fullName>
    </recommendedName>
</protein>
<dbReference type="STRING" id="1908205.BKG60_21625"/>
<accession>A0A1S1KF18</accession>
<dbReference type="PANTHER" id="PTHR37042">
    <property type="entry name" value="OUTER MEMBRANE PROTEIN RV1973"/>
    <property type="match status" value="1"/>
</dbReference>
<reference evidence="3 4" key="1">
    <citation type="submission" date="2016-10" db="EMBL/GenBank/DDBJ databases">
        <title>Evaluation of Human, Animal and Environmental Mycobacterium chelonae Isolates by Core Genome Phylogenomic Analysis, Targeted Gene Comparison, and Anti-microbial Susceptibility Patterns: A Tale of Mistaken Identities.</title>
        <authorList>
            <person name="Fogelson S.B."/>
            <person name="Camus A.C."/>
            <person name="Lorenz W."/>
            <person name="Vasireddy R."/>
            <person name="Vasireddy S."/>
            <person name="Smith T."/>
            <person name="Brown-Elliott B.A."/>
            <person name="Wallace R.J.Jr."/>
            <person name="Hasan N.A."/>
            <person name="Reischl U."/>
            <person name="Sanchez S."/>
        </authorList>
    </citation>
    <scope>NUCLEOTIDE SEQUENCE [LARGE SCALE GENOMIC DNA]</scope>
    <source>
        <strain evidence="3 4">24999</strain>
    </source>
</reference>
<organism evidence="3 4">
    <name type="scientific">Mycobacterium syngnathidarum</name>
    <dbReference type="NCBI Taxonomy" id="1908205"/>
    <lineage>
        <taxon>Bacteria</taxon>
        <taxon>Bacillati</taxon>
        <taxon>Actinomycetota</taxon>
        <taxon>Actinomycetes</taxon>
        <taxon>Mycobacteriales</taxon>
        <taxon>Mycobacteriaceae</taxon>
        <taxon>Mycobacterium</taxon>
    </lineage>
</organism>